<dbReference type="AlphaFoldDB" id="A0A1C6USY5"/>
<evidence type="ECO:0000256" key="2">
    <source>
        <dbReference type="SAM" id="Phobius"/>
    </source>
</evidence>
<keyword evidence="2" id="KW-0812">Transmembrane</keyword>
<feature type="region of interest" description="Disordered" evidence="1">
    <location>
        <begin position="1"/>
        <end position="20"/>
    </location>
</feature>
<keyword evidence="2" id="KW-1133">Transmembrane helix</keyword>
<dbReference type="RefSeq" id="WP_167544538.1">
    <property type="nucleotide sequence ID" value="NZ_FMIB01000002.1"/>
</dbReference>
<proteinExistence type="predicted"/>
<name>A0A1C6USY5_9ACTN</name>
<reference evidence="4" key="1">
    <citation type="submission" date="2016-06" db="EMBL/GenBank/DDBJ databases">
        <authorList>
            <person name="Varghese N."/>
            <person name="Submissions Spin"/>
        </authorList>
    </citation>
    <scope>NUCLEOTIDE SEQUENCE [LARGE SCALE GENOMIC DNA]</scope>
    <source>
        <strain evidence="4">DSM 44151</strain>
    </source>
</reference>
<evidence type="ECO:0000313" key="4">
    <source>
        <dbReference type="Proteomes" id="UP000198605"/>
    </source>
</evidence>
<dbReference type="GeneID" id="51982732"/>
<keyword evidence="4" id="KW-1185">Reference proteome</keyword>
<organism evidence="3 4">
    <name type="scientific">Micromonospora chersina</name>
    <dbReference type="NCBI Taxonomy" id="47854"/>
    <lineage>
        <taxon>Bacteria</taxon>
        <taxon>Bacillati</taxon>
        <taxon>Actinomycetota</taxon>
        <taxon>Actinomycetes</taxon>
        <taxon>Micromonosporales</taxon>
        <taxon>Micromonosporaceae</taxon>
        <taxon>Micromonospora</taxon>
    </lineage>
</organism>
<sequence>MTVDPDEESVNTTDRDQQRKPWLDLMHAVPPILQGLAALLVATGTVLALVLK</sequence>
<gene>
    <name evidence="3" type="ORF">GA0070603_2358</name>
</gene>
<protein>
    <submittedName>
        <fullName evidence="3">Uncharacterized protein</fullName>
    </submittedName>
</protein>
<accession>A0A1C6USY5</accession>
<keyword evidence="2" id="KW-0472">Membrane</keyword>
<dbReference type="Proteomes" id="UP000198605">
    <property type="component" value="Unassembled WGS sequence"/>
</dbReference>
<dbReference type="EMBL" id="FMIB01000002">
    <property type="protein sequence ID" value="SCL57154.1"/>
    <property type="molecule type" value="Genomic_DNA"/>
</dbReference>
<evidence type="ECO:0000256" key="1">
    <source>
        <dbReference type="SAM" id="MobiDB-lite"/>
    </source>
</evidence>
<feature type="transmembrane region" description="Helical" evidence="2">
    <location>
        <begin position="32"/>
        <end position="51"/>
    </location>
</feature>
<evidence type="ECO:0000313" key="3">
    <source>
        <dbReference type="EMBL" id="SCL57154.1"/>
    </source>
</evidence>